<dbReference type="SUPFAM" id="SSF56112">
    <property type="entry name" value="Protein kinase-like (PK-like)"/>
    <property type="match status" value="1"/>
</dbReference>
<dbReference type="Gene3D" id="3.30.200.20">
    <property type="entry name" value="Phosphorylase Kinase, domain 1"/>
    <property type="match status" value="1"/>
</dbReference>
<organism evidence="10 11">
    <name type="scientific">Mycobacterium shinjukuense</name>
    <dbReference type="NCBI Taxonomy" id="398694"/>
    <lineage>
        <taxon>Bacteria</taxon>
        <taxon>Bacillati</taxon>
        <taxon>Actinomycetota</taxon>
        <taxon>Actinomycetes</taxon>
        <taxon>Mycobacteriales</taxon>
        <taxon>Mycobacteriaceae</taxon>
        <taxon>Mycobacterium</taxon>
    </lineage>
</organism>
<dbReference type="Pfam" id="PF00069">
    <property type="entry name" value="Pkinase"/>
    <property type="match status" value="1"/>
</dbReference>
<dbReference type="KEGG" id="mshj:MSHI_40020"/>
<dbReference type="PANTHER" id="PTHR43289:SF6">
    <property type="entry name" value="SERINE_THREONINE-PROTEIN KINASE NEKL-3"/>
    <property type="match status" value="1"/>
</dbReference>
<dbReference type="Pfam" id="PF05305">
    <property type="entry name" value="DUF732"/>
    <property type="match status" value="1"/>
</dbReference>
<dbReference type="InterPro" id="IPR011009">
    <property type="entry name" value="Kinase-like_dom_sf"/>
</dbReference>
<dbReference type="EMBL" id="AP022575">
    <property type="protein sequence ID" value="BBX76096.1"/>
    <property type="molecule type" value="Genomic_DNA"/>
</dbReference>
<dbReference type="EC" id="2.7.11.1" evidence="1"/>
<evidence type="ECO:0000256" key="8">
    <source>
        <dbReference type="ARBA" id="ARBA00048679"/>
    </source>
</evidence>
<feature type="compositionally biased region" description="Pro residues" evidence="9">
    <location>
        <begin position="431"/>
        <end position="440"/>
    </location>
</feature>
<dbReference type="PROSITE" id="PS50011">
    <property type="entry name" value="PROTEIN_KINASE_DOM"/>
    <property type="match status" value="1"/>
</dbReference>
<feature type="region of interest" description="Disordered" evidence="9">
    <location>
        <begin position="374"/>
        <end position="460"/>
    </location>
</feature>
<name>A0A7I7MVF3_9MYCO</name>
<dbReference type="InterPro" id="IPR007969">
    <property type="entry name" value="DUF732"/>
</dbReference>
<evidence type="ECO:0000256" key="6">
    <source>
        <dbReference type="ARBA" id="ARBA00022840"/>
    </source>
</evidence>
<accession>A0A7I7MVF3</accession>
<dbReference type="FunFam" id="3.30.200.20:FF:000035">
    <property type="entry name" value="Serine/threonine protein kinase Stk1"/>
    <property type="match status" value="1"/>
</dbReference>
<dbReference type="InterPro" id="IPR000719">
    <property type="entry name" value="Prot_kinase_dom"/>
</dbReference>
<sequence length="533" mass="55597">MVGLADRGPGIGLNAGEVFAGYTIVRLLGSGGMGEVYLAQHPRLPRREALKILSNDVSADDDYRRRFIREANVAAALWHPNIVRVNDRGEFNGQLWISMDFVDGADAASLLRDHYPVGMPADRVATIITAIASALDYAHQHHGLLHRDVSPANILLTDPGDDDQRILLGDFGIARTVGDTAGLTATNMTIGTFPYAAPEQLTDEPMDGRADQYALAATAYHLLTGSTLFPHTNPAVVISRHLSAPPPALAKTRPMLATFDPVLAVALAKDPTDRFARCTDFAHAFARAAHSSGHPKPSASTMPIPLTARSPKKTVVPSVMADADKQQRRGRWRIFTAASTMIALTAVGASGYAINSGNTAAEQRPPVASPTLAQPRRAVEHAPPPAPPSQPMAPAPKDIPPPAASAVAEPPRAAGDAPLPAPPSRQSAPAPKSPPPPAFPTPASIQAAPAPQGPTPSPDQVFLGLVSQIPGVTVTDPATAAASGRAVCADLQNGGNPHDHAAATVNNNTGLTPAQATASVNAAITAFCPHHLR</sequence>
<evidence type="ECO:0000256" key="4">
    <source>
        <dbReference type="ARBA" id="ARBA00022741"/>
    </source>
</evidence>
<keyword evidence="5" id="KW-0418">Kinase</keyword>
<dbReference type="PROSITE" id="PS00109">
    <property type="entry name" value="PROTEIN_KINASE_TYR"/>
    <property type="match status" value="1"/>
</dbReference>
<keyword evidence="4" id="KW-0547">Nucleotide-binding</keyword>
<dbReference type="Proteomes" id="UP000467236">
    <property type="component" value="Chromosome"/>
</dbReference>
<keyword evidence="6" id="KW-0067">ATP-binding</keyword>
<evidence type="ECO:0000256" key="9">
    <source>
        <dbReference type="SAM" id="MobiDB-lite"/>
    </source>
</evidence>
<comment type="catalytic activity">
    <reaction evidence="7">
        <text>L-threonyl-[protein] + ATP = O-phospho-L-threonyl-[protein] + ADP + H(+)</text>
        <dbReference type="Rhea" id="RHEA:46608"/>
        <dbReference type="Rhea" id="RHEA-COMP:11060"/>
        <dbReference type="Rhea" id="RHEA-COMP:11605"/>
        <dbReference type="ChEBI" id="CHEBI:15378"/>
        <dbReference type="ChEBI" id="CHEBI:30013"/>
        <dbReference type="ChEBI" id="CHEBI:30616"/>
        <dbReference type="ChEBI" id="CHEBI:61977"/>
        <dbReference type="ChEBI" id="CHEBI:456216"/>
        <dbReference type="EC" id="2.7.11.1"/>
    </reaction>
</comment>
<protein>
    <recommendedName>
        <fullName evidence="1">non-specific serine/threonine protein kinase</fullName>
        <ecNumber evidence="1">2.7.11.1</ecNumber>
    </recommendedName>
</protein>
<comment type="catalytic activity">
    <reaction evidence="8">
        <text>L-seryl-[protein] + ATP = O-phospho-L-seryl-[protein] + ADP + H(+)</text>
        <dbReference type="Rhea" id="RHEA:17989"/>
        <dbReference type="Rhea" id="RHEA-COMP:9863"/>
        <dbReference type="Rhea" id="RHEA-COMP:11604"/>
        <dbReference type="ChEBI" id="CHEBI:15378"/>
        <dbReference type="ChEBI" id="CHEBI:29999"/>
        <dbReference type="ChEBI" id="CHEBI:30616"/>
        <dbReference type="ChEBI" id="CHEBI:83421"/>
        <dbReference type="ChEBI" id="CHEBI:456216"/>
        <dbReference type="EC" id="2.7.11.1"/>
    </reaction>
</comment>
<gene>
    <name evidence="10" type="ORF">MSHI_40020</name>
</gene>
<dbReference type="RefSeq" id="WP_083050829.1">
    <property type="nucleotide sequence ID" value="NZ_AP022575.1"/>
</dbReference>
<keyword evidence="3" id="KW-0808">Transferase</keyword>
<dbReference type="InterPro" id="IPR008266">
    <property type="entry name" value="Tyr_kinase_AS"/>
</dbReference>
<evidence type="ECO:0000313" key="10">
    <source>
        <dbReference type="EMBL" id="BBX76096.1"/>
    </source>
</evidence>
<proteinExistence type="predicted"/>
<evidence type="ECO:0000256" key="3">
    <source>
        <dbReference type="ARBA" id="ARBA00022679"/>
    </source>
</evidence>
<evidence type="ECO:0000256" key="5">
    <source>
        <dbReference type="ARBA" id="ARBA00022777"/>
    </source>
</evidence>
<evidence type="ECO:0000256" key="1">
    <source>
        <dbReference type="ARBA" id="ARBA00012513"/>
    </source>
</evidence>
<dbReference type="CDD" id="cd14014">
    <property type="entry name" value="STKc_PknB_like"/>
    <property type="match status" value="1"/>
</dbReference>
<dbReference type="Gene3D" id="1.10.510.10">
    <property type="entry name" value="Transferase(Phosphotransferase) domain 1"/>
    <property type="match status" value="1"/>
</dbReference>
<keyword evidence="11" id="KW-1185">Reference proteome</keyword>
<evidence type="ECO:0000256" key="2">
    <source>
        <dbReference type="ARBA" id="ARBA00022527"/>
    </source>
</evidence>
<reference evidence="10 11" key="1">
    <citation type="journal article" date="2019" name="Emerg. Microbes Infect.">
        <title>Comprehensive subspecies identification of 175 nontuberculous mycobacteria species based on 7547 genomic profiles.</title>
        <authorList>
            <person name="Matsumoto Y."/>
            <person name="Kinjo T."/>
            <person name="Motooka D."/>
            <person name="Nabeya D."/>
            <person name="Jung N."/>
            <person name="Uechi K."/>
            <person name="Horii T."/>
            <person name="Iida T."/>
            <person name="Fujita J."/>
            <person name="Nakamura S."/>
        </authorList>
    </citation>
    <scope>NUCLEOTIDE SEQUENCE [LARGE SCALE GENOMIC DNA]</scope>
    <source>
        <strain evidence="10 11">JCM 14233</strain>
    </source>
</reference>
<dbReference type="GO" id="GO:0005524">
    <property type="term" value="F:ATP binding"/>
    <property type="evidence" value="ECO:0007669"/>
    <property type="project" value="UniProtKB-KW"/>
</dbReference>
<dbReference type="OrthoDB" id="9762169at2"/>
<feature type="compositionally biased region" description="Low complexity" evidence="9">
    <location>
        <begin position="404"/>
        <end position="430"/>
    </location>
</feature>
<dbReference type="AlphaFoldDB" id="A0A7I7MVF3"/>
<keyword evidence="2" id="KW-0723">Serine/threonine-protein kinase</keyword>
<dbReference type="PANTHER" id="PTHR43289">
    <property type="entry name" value="MITOGEN-ACTIVATED PROTEIN KINASE KINASE KINASE 20-RELATED"/>
    <property type="match status" value="1"/>
</dbReference>
<evidence type="ECO:0000313" key="11">
    <source>
        <dbReference type="Proteomes" id="UP000467236"/>
    </source>
</evidence>
<feature type="compositionally biased region" description="Pro residues" evidence="9">
    <location>
        <begin position="382"/>
        <end position="403"/>
    </location>
</feature>
<dbReference type="GO" id="GO:0004674">
    <property type="term" value="F:protein serine/threonine kinase activity"/>
    <property type="evidence" value="ECO:0007669"/>
    <property type="project" value="UniProtKB-KW"/>
</dbReference>
<evidence type="ECO:0000256" key="7">
    <source>
        <dbReference type="ARBA" id="ARBA00047899"/>
    </source>
</evidence>